<organism evidence="1 2">
    <name type="scientific">Mesobacillus persicus</name>
    <dbReference type="NCBI Taxonomy" id="930146"/>
    <lineage>
        <taxon>Bacteria</taxon>
        <taxon>Bacillati</taxon>
        <taxon>Bacillota</taxon>
        <taxon>Bacilli</taxon>
        <taxon>Bacillales</taxon>
        <taxon>Bacillaceae</taxon>
        <taxon>Mesobacillus</taxon>
    </lineage>
</organism>
<dbReference type="EMBL" id="FOBW01000002">
    <property type="protein sequence ID" value="SEM35581.1"/>
    <property type="molecule type" value="Genomic_DNA"/>
</dbReference>
<reference evidence="2" key="1">
    <citation type="submission" date="2016-10" db="EMBL/GenBank/DDBJ databases">
        <authorList>
            <person name="Varghese N."/>
            <person name="Submissions S."/>
        </authorList>
    </citation>
    <scope>NUCLEOTIDE SEQUENCE [LARGE SCALE GENOMIC DNA]</scope>
    <source>
        <strain evidence="2">B48,IBRC-M 10115,DSM 25386,CECT 8001</strain>
    </source>
</reference>
<name>A0A1H7XPB5_9BACI</name>
<dbReference type="RefSeq" id="WP_090741420.1">
    <property type="nucleotide sequence ID" value="NZ_FOBW01000002.1"/>
</dbReference>
<proteinExistence type="predicted"/>
<accession>A0A1H7XPB5</accession>
<protein>
    <recommendedName>
        <fullName evidence="3">Phage protein</fullName>
    </recommendedName>
</protein>
<evidence type="ECO:0000313" key="2">
    <source>
        <dbReference type="Proteomes" id="UP000198553"/>
    </source>
</evidence>
<dbReference type="STRING" id="930146.SAMN05192533_102301"/>
<dbReference type="AlphaFoldDB" id="A0A1H7XPB5"/>
<evidence type="ECO:0000313" key="1">
    <source>
        <dbReference type="EMBL" id="SEM35581.1"/>
    </source>
</evidence>
<dbReference type="Proteomes" id="UP000198553">
    <property type="component" value="Unassembled WGS sequence"/>
</dbReference>
<keyword evidence="2" id="KW-1185">Reference proteome</keyword>
<gene>
    <name evidence="1" type="ORF">SAMN05192533_102301</name>
</gene>
<sequence length="77" mass="8500">MKNTLGDLNLHLFAQLERLGDEEVKGENLSEEINRAKAISDIASRIISNGSLVLEAKKVAENSLNIEQPVPRMLEGK</sequence>
<evidence type="ECO:0008006" key="3">
    <source>
        <dbReference type="Google" id="ProtNLM"/>
    </source>
</evidence>
<dbReference type="OrthoDB" id="2231510at2"/>